<dbReference type="Proteomes" id="UP000074561">
    <property type="component" value="Chromosome"/>
</dbReference>
<dbReference type="Pfam" id="PF03150">
    <property type="entry name" value="CCP_MauG"/>
    <property type="match status" value="1"/>
</dbReference>
<dbReference type="InterPro" id="IPR026259">
    <property type="entry name" value="MauG/Cytc_peroxidase"/>
</dbReference>
<dbReference type="GO" id="GO:0046872">
    <property type="term" value="F:metal ion binding"/>
    <property type="evidence" value="ECO:0007669"/>
    <property type="project" value="UniProtKB-KW"/>
</dbReference>
<comment type="PTM">
    <text evidence="8">Binds 2 heme groups per subunit.</text>
</comment>
<keyword evidence="5" id="KW-0574">Periplasm</keyword>
<gene>
    <name evidence="11" type="ORF">CPter91_3035</name>
</gene>
<comment type="subcellular location">
    <subcellularLocation>
        <location evidence="1">Periplasm</location>
    </subcellularLocation>
</comment>
<feature type="binding site" description="axial binding residue" evidence="9">
    <location>
        <position position="131"/>
    </location>
    <ligand>
        <name>heme c</name>
        <dbReference type="ChEBI" id="CHEBI:61717"/>
        <label>2</label>
    </ligand>
    <ligandPart>
        <name>Fe</name>
        <dbReference type="ChEBI" id="CHEBI:18248"/>
    </ligandPart>
</feature>
<evidence type="ECO:0000256" key="7">
    <source>
        <dbReference type="ARBA" id="ARBA00023004"/>
    </source>
</evidence>
<dbReference type="PIRSF" id="PIRSF000294">
    <property type="entry name" value="Cytochrome-c_peroxidase"/>
    <property type="match status" value="1"/>
</dbReference>
<dbReference type="InterPro" id="IPR051395">
    <property type="entry name" value="Cytochrome_c_Peroxidase/MauG"/>
</dbReference>
<dbReference type="InterPro" id="IPR004852">
    <property type="entry name" value="Di-haem_cyt_c_peroxidsae"/>
</dbReference>
<dbReference type="GO" id="GO:0009055">
    <property type="term" value="F:electron transfer activity"/>
    <property type="evidence" value="ECO:0007669"/>
    <property type="project" value="InterPro"/>
</dbReference>
<dbReference type="InterPro" id="IPR009056">
    <property type="entry name" value="Cyt_c-like_dom"/>
</dbReference>
<dbReference type="GO" id="GO:0042597">
    <property type="term" value="C:periplasmic space"/>
    <property type="evidence" value="ECO:0007669"/>
    <property type="project" value="UniProtKB-SubCell"/>
</dbReference>
<dbReference type="AlphaFoldDB" id="A0A127Q5R2"/>
<dbReference type="STRING" id="279113.CPter91_3035"/>
<keyword evidence="3 9" id="KW-0479">Metal-binding</keyword>
<evidence type="ECO:0000256" key="1">
    <source>
        <dbReference type="ARBA" id="ARBA00004418"/>
    </source>
</evidence>
<accession>A0A127Q5R2</accession>
<evidence type="ECO:0000256" key="8">
    <source>
        <dbReference type="PIRSR" id="PIRSR000294-1"/>
    </source>
</evidence>
<feature type="binding site" description="covalent" evidence="8">
    <location>
        <position position="127"/>
    </location>
    <ligand>
        <name>heme c</name>
        <dbReference type="ChEBI" id="CHEBI:61717"/>
        <label>2</label>
    </ligand>
</feature>
<protein>
    <submittedName>
        <fullName evidence="11">Cytochrome c family protein</fullName>
    </submittedName>
</protein>
<dbReference type="SUPFAM" id="SSF46626">
    <property type="entry name" value="Cytochrome c"/>
    <property type="match status" value="2"/>
</dbReference>
<keyword evidence="2 8" id="KW-0349">Heme</keyword>
<reference evidence="11 12" key="1">
    <citation type="submission" date="2015-11" db="EMBL/GenBank/DDBJ databases">
        <title>Exploring the genomic traits of fungus-feeding bacterial genus Collimonas.</title>
        <authorList>
            <person name="Song C."/>
            <person name="Schmidt R."/>
            <person name="de Jager V."/>
            <person name="Krzyzanowska D."/>
            <person name="Jongedijk E."/>
            <person name="Cankar K."/>
            <person name="Beekwilder J."/>
            <person name="van Veen A."/>
            <person name="de Boer W."/>
            <person name="van Veen J.A."/>
            <person name="Garbeva P."/>
        </authorList>
    </citation>
    <scope>NUCLEOTIDE SEQUENCE [LARGE SCALE GENOMIC DNA]</scope>
    <source>
        <strain evidence="11 12">Ter91</strain>
    </source>
</reference>
<keyword evidence="6" id="KW-0560">Oxidoreductase</keyword>
<dbReference type="KEGG" id="cpra:CPter91_3035"/>
<dbReference type="InterPro" id="IPR036909">
    <property type="entry name" value="Cyt_c-like_dom_sf"/>
</dbReference>
<dbReference type="PANTHER" id="PTHR30600">
    <property type="entry name" value="CYTOCHROME C PEROXIDASE-RELATED"/>
    <property type="match status" value="1"/>
</dbReference>
<dbReference type="GO" id="GO:0020037">
    <property type="term" value="F:heme binding"/>
    <property type="evidence" value="ECO:0007669"/>
    <property type="project" value="InterPro"/>
</dbReference>
<evidence type="ECO:0000256" key="4">
    <source>
        <dbReference type="ARBA" id="ARBA00022729"/>
    </source>
</evidence>
<name>A0A127Q5R2_9BURK</name>
<evidence type="ECO:0000256" key="6">
    <source>
        <dbReference type="ARBA" id="ARBA00023002"/>
    </source>
</evidence>
<evidence type="ECO:0000256" key="5">
    <source>
        <dbReference type="ARBA" id="ARBA00022764"/>
    </source>
</evidence>
<sequence length="305" mass="33658">MGTRNAPSLLNVGYNPTQFWDGREDTLEHQALRPLVNPREMGQPDHEAVLAVIRRDKDYLADFKRVFDARSASDITIDRVVSALATYQKTLIAGDSPFDRYLYGGDAHAMSEGALRGYKLFVGAAACVKCHTIDKGNALFTDNEFHALSVGLNQIAPRLAELTVKLSAEKLRGVPIDDIVLTDDDFAELGRFVVTLQPQDIGTFRTPTLRNVAMTAPYMHDGSVKTLAEAVDLEVFYRSNEQGHPLLLTPPERQDLITFLESLTSSPESLKALMPTEAQRKASRVAEQMLPPVTGGKTYRLPGQS</sequence>
<evidence type="ECO:0000256" key="9">
    <source>
        <dbReference type="PIRSR" id="PIRSR000294-2"/>
    </source>
</evidence>
<evidence type="ECO:0000313" key="11">
    <source>
        <dbReference type="EMBL" id="AMP05374.1"/>
    </source>
</evidence>
<dbReference type="EMBL" id="CP013234">
    <property type="protein sequence ID" value="AMP05374.1"/>
    <property type="molecule type" value="Genomic_DNA"/>
</dbReference>
<evidence type="ECO:0000259" key="10">
    <source>
        <dbReference type="PROSITE" id="PS51007"/>
    </source>
</evidence>
<keyword evidence="4" id="KW-0732">Signal</keyword>
<evidence type="ECO:0000313" key="12">
    <source>
        <dbReference type="Proteomes" id="UP000074561"/>
    </source>
</evidence>
<proteinExistence type="predicted"/>
<keyword evidence="7 9" id="KW-0408">Iron</keyword>
<dbReference type="PROSITE" id="PS51007">
    <property type="entry name" value="CYTC"/>
    <property type="match status" value="1"/>
</dbReference>
<dbReference type="Gene3D" id="1.10.760.10">
    <property type="entry name" value="Cytochrome c-like domain"/>
    <property type="match status" value="2"/>
</dbReference>
<evidence type="ECO:0000256" key="2">
    <source>
        <dbReference type="ARBA" id="ARBA00022617"/>
    </source>
</evidence>
<dbReference type="GO" id="GO:0004130">
    <property type="term" value="F:cytochrome-c peroxidase activity"/>
    <property type="evidence" value="ECO:0007669"/>
    <property type="project" value="TreeGrafter"/>
</dbReference>
<evidence type="ECO:0000256" key="3">
    <source>
        <dbReference type="ARBA" id="ARBA00022723"/>
    </source>
</evidence>
<comment type="cofactor">
    <cofactor evidence="8">
        <name>heme</name>
        <dbReference type="ChEBI" id="CHEBI:30413"/>
    </cofactor>
    <text evidence="8">Binds 2 heme groups.</text>
</comment>
<organism evidence="11 12">
    <name type="scientific">Collimonas pratensis</name>
    <dbReference type="NCBI Taxonomy" id="279113"/>
    <lineage>
        <taxon>Bacteria</taxon>
        <taxon>Pseudomonadati</taxon>
        <taxon>Pseudomonadota</taxon>
        <taxon>Betaproteobacteria</taxon>
        <taxon>Burkholderiales</taxon>
        <taxon>Oxalobacteraceae</taxon>
        <taxon>Collimonas</taxon>
    </lineage>
</organism>
<dbReference type="PANTHER" id="PTHR30600:SF10">
    <property type="entry name" value="BLL6722 PROTEIN"/>
    <property type="match status" value="1"/>
</dbReference>
<feature type="domain" description="Cytochrome c" evidence="10">
    <location>
        <begin position="112"/>
        <end position="264"/>
    </location>
</feature>
<feature type="binding site" description="covalent" evidence="8">
    <location>
        <position position="130"/>
    </location>
    <ligand>
        <name>heme c</name>
        <dbReference type="ChEBI" id="CHEBI:61717"/>
        <label>2</label>
    </ligand>
</feature>
<dbReference type="PATRIC" id="fig|279113.9.peg.3001"/>